<keyword evidence="2" id="KW-0597">Phosphoprotein</keyword>
<protein>
    <recommendedName>
        <fullName evidence="10">Peroxisome proliferator-activated receptor gamma coactivator 1-alpha</fullName>
    </recommendedName>
</protein>
<dbReference type="GO" id="GO:0003723">
    <property type="term" value="F:RNA binding"/>
    <property type="evidence" value="ECO:0007669"/>
    <property type="project" value="UniProtKB-KW"/>
</dbReference>
<evidence type="ECO:0000256" key="3">
    <source>
        <dbReference type="ARBA" id="ARBA00022884"/>
    </source>
</evidence>
<organism evidence="8 9">
    <name type="scientific">Conger conger</name>
    <name type="common">Conger eel</name>
    <name type="synonym">Muraena conger</name>
    <dbReference type="NCBI Taxonomy" id="82655"/>
    <lineage>
        <taxon>Eukaryota</taxon>
        <taxon>Metazoa</taxon>
        <taxon>Chordata</taxon>
        <taxon>Craniata</taxon>
        <taxon>Vertebrata</taxon>
        <taxon>Euteleostomi</taxon>
        <taxon>Actinopterygii</taxon>
        <taxon>Neopterygii</taxon>
        <taxon>Teleostei</taxon>
        <taxon>Anguilliformes</taxon>
        <taxon>Congridae</taxon>
        <taxon>Conger</taxon>
    </lineage>
</organism>
<name>A0A9Q1HYJ6_CONCO</name>
<keyword evidence="6" id="KW-0539">Nucleus</keyword>
<feature type="region of interest" description="Disordered" evidence="7">
    <location>
        <begin position="85"/>
        <end position="125"/>
    </location>
</feature>
<dbReference type="Gene3D" id="3.30.70.330">
    <property type="match status" value="1"/>
</dbReference>
<evidence type="ECO:0008006" key="10">
    <source>
        <dbReference type="Google" id="ProtNLM"/>
    </source>
</evidence>
<feature type="compositionally biased region" description="Low complexity" evidence="7">
    <location>
        <begin position="495"/>
        <end position="525"/>
    </location>
</feature>
<feature type="compositionally biased region" description="Basic and acidic residues" evidence="7">
    <location>
        <begin position="380"/>
        <end position="394"/>
    </location>
</feature>
<keyword evidence="3" id="KW-0694">RNA-binding</keyword>
<evidence type="ECO:0000256" key="1">
    <source>
        <dbReference type="ARBA" id="ARBA00004123"/>
    </source>
</evidence>
<feature type="compositionally biased region" description="Low complexity" evidence="7">
    <location>
        <begin position="152"/>
        <end position="190"/>
    </location>
</feature>
<dbReference type="InterPro" id="IPR035979">
    <property type="entry name" value="RBD_domain_sf"/>
</dbReference>
<sequence>MCRLQKIEEESEASLLAVLTETLDSFPVDEDGLPSFETLTDSGGANGEERTCPSPTATPDCPAPAAESEESLLKKLLLAPANAQLSYDPRAPAKSQNHAGANPRARPPPAVAKWEAPWSGKQPRAVRRPCAELLKYLTSSEDAPHQTKAQRSCKASSSSSSSSSPSSSSSSSYSSLSSSSSSSASGSSSSCKKKPSPSPQQQQQHQRGEAPPPAAASGCRGDGPRRRRGGVCPCGRRAGPAGGGLGPNPRAQRTAAGVSASETPGRVTVTMRKREEPGYASGSSLITRPEPASGPGLPGPAQHAPPRRGLSPGPSAPPRGPPGPGAGRGRGRSGDQVRPVGGGVDDDVTGPLPSACVISVGDPDPAKPASLPLPLTPESSTDHKDSPFENKTIERALSVELSGTPGLTPPTTPPHKASQESPFKATKASSPPPAYQRAGSPSPANHRAGGAEPGGMRKDPQRSELYAQLSRGSATPPRGKRPILRLFGDHDYCQASGAGKRAPPAGPLPAACAKPSSSSSSSSSSWQRADGSAGDPKLPSQSGIPPGAPAGARKPLRDQEIRAELNRHFGSPRLALCGPEAEATAPPGGPEDWGSGEEGFPAGSRGGCRPSSRNRCHGDSSASRSRTQRSPDTWARSQSGSPSTRRPRYDSYEEYQQECMQREEHRRSYEQREYERAEQRDRQRHKAIEERRVVYIGRLGSDITRTELKRQFEVFGDSRDNFGFLTFRYTCDALAALENGHTLRRSTEPRFQLCFGGRKQFCRSTYTDLDSHSDDFDPTSIKSKYDCLDFDSLLREAQRR</sequence>
<gene>
    <name evidence="8" type="ORF">COCON_G00101470</name>
</gene>
<dbReference type="GO" id="GO:0045944">
    <property type="term" value="P:positive regulation of transcription by RNA polymerase II"/>
    <property type="evidence" value="ECO:0007669"/>
    <property type="project" value="TreeGrafter"/>
</dbReference>
<keyword evidence="9" id="KW-1185">Reference proteome</keyword>
<dbReference type="Proteomes" id="UP001152803">
    <property type="component" value="Unassembled WGS sequence"/>
</dbReference>
<keyword evidence="4" id="KW-0805">Transcription regulation</keyword>
<dbReference type="InterPro" id="IPR012677">
    <property type="entry name" value="Nucleotide-bd_a/b_plait_sf"/>
</dbReference>
<keyword evidence="5" id="KW-0804">Transcription</keyword>
<evidence type="ECO:0000313" key="8">
    <source>
        <dbReference type="EMBL" id="KAJ8271288.1"/>
    </source>
</evidence>
<proteinExistence type="predicted"/>
<comment type="subcellular location">
    <subcellularLocation>
        <location evidence="1">Nucleus</location>
    </subcellularLocation>
</comment>
<evidence type="ECO:0000256" key="5">
    <source>
        <dbReference type="ARBA" id="ARBA00023163"/>
    </source>
</evidence>
<dbReference type="SUPFAM" id="SSF54928">
    <property type="entry name" value="RNA-binding domain, RBD"/>
    <property type="match status" value="1"/>
</dbReference>
<dbReference type="GO" id="GO:0003712">
    <property type="term" value="F:transcription coregulator activity"/>
    <property type="evidence" value="ECO:0007669"/>
    <property type="project" value="InterPro"/>
</dbReference>
<evidence type="ECO:0000256" key="4">
    <source>
        <dbReference type="ARBA" id="ARBA00023015"/>
    </source>
</evidence>
<feature type="compositionally biased region" description="Low complexity" evidence="7">
    <location>
        <begin position="52"/>
        <end position="66"/>
    </location>
</feature>
<feature type="compositionally biased region" description="Basic and acidic residues" evidence="7">
    <location>
        <begin position="660"/>
        <end position="684"/>
    </location>
</feature>
<feature type="compositionally biased region" description="Polar residues" evidence="7">
    <location>
        <begin position="620"/>
        <end position="644"/>
    </location>
</feature>
<comment type="caution">
    <text evidence="8">The sequence shown here is derived from an EMBL/GenBank/DDBJ whole genome shotgun (WGS) entry which is preliminary data.</text>
</comment>
<dbReference type="EMBL" id="JAFJMO010000007">
    <property type="protein sequence ID" value="KAJ8271288.1"/>
    <property type="molecule type" value="Genomic_DNA"/>
</dbReference>
<evidence type="ECO:0000256" key="6">
    <source>
        <dbReference type="ARBA" id="ARBA00023242"/>
    </source>
</evidence>
<dbReference type="PANTHER" id="PTHR15528:SF10">
    <property type="entry name" value="PEROXISOME PROLIFERATOR-ACTIVATED RECEPTOR GAMMA COACTIVATOR 1-ALPHA"/>
    <property type="match status" value="1"/>
</dbReference>
<evidence type="ECO:0000256" key="7">
    <source>
        <dbReference type="SAM" id="MobiDB-lite"/>
    </source>
</evidence>
<dbReference type="GO" id="GO:0005634">
    <property type="term" value="C:nucleus"/>
    <property type="evidence" value="ECO:0007669"/>
    <property type="project" value="UniProtKB-SubCell"/>
</dbReference>
<accession>A0A9Q1HYJ6</accession>
<feature type="compositionally biased region" description="Low complexity" evidence="7">
    <location>
        <begin position="230"/>
        <end position="239"/>
    </location>
</feature>
<evidence type="ECO:0000313" key="9">
    <source>
        <dbReference type="Proteomes" id="UP001152803"/>
    </source>
</evidence>
<dbReference type="AlphaFoldDB" id="A0A9Q1HYJ6"/>
<dbReference type="PANTHER" id="PTHR15528">
    <property type="entry name" value="PEROXISOME PROLIFERATOR ACTIVATED RECEPTOR GAMMA COACTIVATOR 1 PGC-1 -RELATED"/>
    <property type="match status" value="1"/>
</dbReference>
<feature type="region of interest" description="Disordered" evidence="7">
    <location>
        <begin position="26"/>
        <end position="69"/>
    </location>
</feature>
<dbReference type="OrthoDB" id="10047851at2759"/>
<reference evidence="8" key="1">
    <citation type="journal article" date="2023" name="Science">
        <title>Genome structures resolve the early diversification of teleost fishes.</title>
        <authorList>
            <person name="Parey E."/>
            <person name="Louis A."/>
            <person name="Montfort J."/>
            <person name="Bouchez O."/>
            <person name="Roques C."/>
            <person name="Iampietro C."/>
            <person name="Lluch J."/>
            <person name="Castinel A."/>
            <person name="Donnadieu C."/>
            <person name="Desvignes T."/>
            <person name="Floi Bucao C."/>
            <person name="Jouanno E."/>
            <person name="Wen M."/>
            <person name="Mejri S."/>
            <person name="Dirks R."/>
            <person name="Jansen H."/>
            <person name="Henkel C."/>
            <person name="Chen W.J."/>
            <person name="Zahm M."/>
            <person name="Cabau C."/>
            <person name="Klopp C."/>
            <person name="Thompson A.W."/>
            <person name="Robinson-Rechavi M."/>
            <person name="Braasch I."/>
            <person name="Lecointre G."/>
            <person name="Bobe J."/>
            <person name="Postlethwait J.H."/>
            <person name="Berthelot C."/>
            <person name="Roest Crollius H."/>
            <person name="Guiguen Y."/>
        </authorList>
    </citation>
    <scope>NUCLEOTIDE SEQUENCE</scope>
    <source>
        <strain evidence="8">Concon-B</strain>
    </source>
</reference>
<feature type="compositionally biased region" description="Pro residues" evidence="7">
    <location>
        <begin position="314"/>
        <end position="324"/>
    </location>
</feature>
<dbReference type="InterPro" id="IPR034605">
    <property type="entry name" value="PGC-1"/>
</dbReference>
<evidence type="ECO:0000256" key="2">
    <source>
        <dbReference type="ARBA" id="ARBA00022553"/>
    </source>
</evidence>
<feature type="compositionally biased region" description="Basic and acidic residues" evidence="7">
    <location>
        <begin position="555"/>
        <end position="567"/>
    </location>
</feature>
<feature type="region of interest" description="Disordered" evidence="7">
    <location>
        <begin position="138"/>
        <end position="684"/>
    </location>
</feature>